<evidence type="ECO:0000313" key="3">
    <source>
        <dbReference type="Proteomes" id="UP000015100"/>
    </source>
</evidence>
<keyword evidence="3" id="KW-1185">Reference proteome</keyword>
<accession>S8BQ90</accession>
<evidence type="ECO:0000256" key="1">
    <source>
        <dbReference type="SAM" id="MobiDB-lite"/>
    </source>
</evidence>
<evidence type="ECO:0000313" key="2">
    <source>
        <dbReference type="EMBL" id="EPS41628.1"/>
    </source>
</evidence>
<feature type="compositionally biased region" description="Polar residues" evidence="1">
    <location>
        <begin position="24"/>
        <end position="37"/>
    </location>
</feature>
<feature type="region of interest" description="Disordered" evidence="1">
    <location>
        <begin position="12"/>
        <end position="37"/>
    </location>
</feature>
<proteinExistence type="predicted"/>
<name>S8BQ90_DACHA</name>
<sequence length="355" mass="39771">MPYNLARYAKYPRKTESANPAGAESQSRIDTRTLPSTTLDSNETHIVTFKDDENIENRADATLPLSAEATSVPILGSSATDLPELESPSLSAISIPTSTRSSLSSTAMAKAISSTVPFSSASDISLSDLIIIESTPPSTSHELVIHCDPECEEPEDIYAPIIITSSPPLCQFEAAECGDIPTLGLAKDGLIPGLDAFPPPRPLKKPDEYISRSGYYQKEQGNLPPLLPCSRQQQPSMLLFQILGTKNNYKASRVEYIIRFKFSDDNPEFPNCPARDNIFLFDEVCQYKAIIDRIRLYHYMNPFKAKDIRVDDPKYKITHEELIELRNWHWPGYIGKEWAKCLIWPDREVETKEGK</sequence>
<reference evidence="3" key="2">
    <citation type="submission" date="2013-04" db="EMBL/GenBank/DDBJ databases">
        <title>Genomic mechanisms accounting for the adaptation to parasitism in nematode-trapping fungi.</title>
        <authorList>
            <person name="Ahren D.G."/>
        </authorList>
    </citation>
    <scope>NUCLEOTIDE SEQUENCE [LARGE SCALE GENOMIC DNA]</scope>
    <source>
        <strain evidence="3">CBS 200.50</strain>
    </source>
</reference>
<dbReference type="HOGENOM" id="CLU_780789_0_0_1"/>
<reference evidence="2 3" key="1">
    <citation type="journal article" date="2013" name="PLoS Genet.">
        <title>Genomic mechanisms accounting for the adaptation to parasitism in nematode-trapping fungi.</title>
        <authorList>
            <person name="Meerupati T."/>
            <person name="Andersson K.M."/>
            <person name="Friman E."/>
            <person name="Kumar D."/>
            <person name="Tunlid A."/>
            <person name="Ahren D."/>
        </authorList>
    </citation>
    <scope>NUCLEOTIDE SEQUENCE [LARGE SCALE GENOMIC DNA]</scope>
    <source>
        <strain evidence="2 3">CBS 200.50</strain>
    </source>
</reference>
<protein>
    <submittedName>
        <fullName evidence="2">Uncharacterized protein</fullName>
    </submittedName>
</protein>
<dbReference type="Proteomes" id="UP000015100">
    <property type="component" value="Unassembled WGS sequence"/>
</dbReference>
<comment type="caution">
    <text evidence="2">The sequence shown here is derived from an EMBL/GenBank/DDBJ whole genome shotgun (WGS) entry which is preliminary data.</text>
</comment>
<gene>
    <name evidence="2" type="ORF">H072_4482</name>
</gene>
<dbReference type="AlphaFoldDB" id="S8BQ90"/>
<organism evidence="2 3">
    <name type="scientific">Dactylellina haptotyla (strain CBS 200.50)</name>
    <name type="common">Nematode-trapping fungus</name>
    <name type="synonym">Monacrosporium haptotylum</name>
    <dbReference type="NCBI Taxonomy" id="1284197"/>
    <lineage>
        <taxon>Eukaryota</taxon>
        <taxon>Fungi</taxon>
        <taxon>Dikarya</taxon>
        <taxon>Ascomycota</taxon>
        <taxon>Pezizomycotina</taxon>
        <taxon>Orbiliomycetes</taxon>
        <taxon>Orbiliales</taxon>
        <taxon>Orbiliaceae</taxon>
        <taxon>Dactylellina</taxon>
    </lineage>
</organism>
<dbReference type="OMA" id="ECEYHIL"/>
<dbReference type="OrthoDB" id="5424830at2759"/>
<dbReference type="EMBL" id="AQGS01000231">
    <property type="protein sequence ID" value="EPS41628.1"/>
    <property type="molecule type" value="Genomic_DNA"/>
</dbReference>